<proteinExistence type="predicted"/>
<feature type="transmembrane region" description="Helical" evidence="1">
    <location>
        <begin position="20"/>
        <end position="37"/>
    </location>
</feature>
<keyword evidence="1" id="KW-0472">Membrane</keyword>
<protein>
    <submittedName>
        <fullName evidence="2">Uncharacterized protein</fullName>
    </submittedName>
</protein>
<accession>A0A4R3MVE8</accession>
<dbReference type="RefSeq" id="WP_132978526.1">
    <property type="nucleotide sequence ID" value="NZ_SMAO01000012.1"/>
</dbReference>
<reference evidence="2 3" key="1">
    <citation type="submission" date="2019-03" db="EMBL/GenBank/DDBJ databases">
        <title>Genomic Encyclopedia of Type Strains, Phase IV (KMG-IV): sequencing the most valuable type-strain genomes for metagenomic binning, comparative biology and taxonomic classification.</title>
        <authorList>
            <person name="Goeker M."/>
        </authorList>
    </citation>
    <scope>NUCLEOTIDE SEQUENCE [LARGE SCALE GENOMIC DNA]</scope>
    <source>
        <strain evidence="2 3">DSM 13587</strain>
    </source>
</reference>
<dbReference type="EMBL" id="SMAO01000012">
    <property type="protein sequence ID" value="TCT18693.1"/>
    <property type="molecule type" value="Genomic_DNA"/>
</dbReference>
<comment type="caution">
    <text evidence="2">The sequence shown here is derived from an EMBL/GenBank/DDBJ whole genome shotgun (WGS) entry which is preliminary data.</text>
</comment>
<evidence type="ECO:0000256" key="1">
    <source>
        <dbReference type="SAM" id="Phobius"/>
    </source>
</evidence>
<evidence type="ECO:0000313" key="2">
    <source>
        <dbReference type="EMBL" id="TCT18693.1"/>
    </source>
</evidence>
<keyword evidence="3" id="KW-1185">Reference proteome</keyword>
<organism evidence="2 3">
    <name type="scientific">Thiobaca trueperi</name>
    <dbReference type="NCBI Taxonomy" id="127458"/>
    <lineage>
        <taxon>Bacteria</taxon>
        <taxon>Pseudomonadati</taxon>
        <taxon>Pseudomonadota</taxon>
        <taxon>Gammaproteobacteria</taxon>
        <taxon>Chromatiales</taxon>
        <taxon>Chromatiaceae</taxon>
        <taxon>Thiobaca</taxon>
    </lineage>
</organism>
<dbReference type="AlphaFoldDB" id="A0A4R3MVE8"/>
<dbReference type="Proteomes" id="UP000295717">
    <property type="component" value="Unassembled WGS sequence"/>
</dbReference>
<keyword evidence="1" id="KW-0812">Transmembrane</keyword>
<keyword evidence="1" id="KW-1133">Transmembrane helix</keyword>
<name>A0A4R3MVE8_9GAMM</name>
<gene>
    <name evidence="2" type="ORF">EDC35_11216</name>
</gene>
<sequence length="240" mass="27332">MRNAHPSSVWTLRDTLQGSLLSLVAVALLASAGFGLTRELTRIPANRYFALHDTQLEAGEERHLHKAAELYARMPAWTQGAVEQRRLGFLRLMEHKNQASAPTAQTDAQAEIVQILTASLRQEPVHPLTWAYLAEADIMRRGDLSQALRYLKQSYRVALIEPDFFFYRLDLALQCRAVWDAAFLDVIRTEIKSLFPESGTNPNTQPFIRAIKSDPRLMAFVTRILKPDEGVFQRFEAKLR</sequence>
<evidence type="ECO:0000313" key="3">
    <source>
        <dbReference type="Proteomes" id="UP000295717"/>
    </source>
</evidence>